<name>A0A2W7N7H0_9RHOB</name>
<organism evidence="1 2">
    <name type="scientific">Palleronia aestuarii</name>
    <dbReference type="NCBI Taxonomy" id="568105"/>
    <lineage>
        <taxon>Bacteria</taxon>
        <taxon>Pseudomonadati</taxon>
        <taxon>Pseudomonadota</taxon>
        <taxon>Alphaproteobacteria</taxon>
        <taxon>Rhodobacterales</taxon>
        <taxon>Roseobacteraceae</taxon>
        <taxon>Palleronia</taxon>
    </lineage>
</organism>
<dbReference type="AlphaFoldDB" id="A0A2W7N7H0"/>
<comment type="caution">
    <text evidence="1">The sequence shown here is derived from an EMBL/GenBank/DDBJ whole genome shotgun (WGS) entry which is preliminary data.</text>
</comment>
<gene>
    <name evidence="1" type="ORF">LX81_02345</name>
</gene>
<proteinExistence type="predicted"/>
<accession>A0A2W7N7H0</accession>
<sequence length="49" mass="5555">MDRFPEDGGMNSRLHVVTDREGRPVRLFIAADQVSDYKGSNAATVIYWL</sequence>
<evidence type="ECO:0008006" key="3">
    <source>
        <dbReference type="Google" id="ProtNLM"/>
    </source>
</evidence>
<reference evidence="1 2" key="1">
    <citation type="submission" date="2018-06" db="EMBL/GenBank/DDBJ databases">
        <title>Genomic Encyclopedia of Archaeal and Bacterial Type Strains, Phase II (KMG-II): from individual species to whole genera.</title>
        <authorList>
            <person name="Goeker M."/>
        </authorList>
    </citation>
    <scope>NUCLEOTIDE SEQUENCE [LARGE SCALE GENOMIC DNA]</scope>
    <source>
        <strain evidence="1 2">DSM 22009</strain>
    </source>
</reference>
<dbReference type="Proteomes" id="UP000248916">
    <property type="component" value="Unassembled WGS sequence"/>
</dbReference>
<evidence type="ECO:0000313" key="1">
    <source>
        <dbReference type="EMBL" id="PZX16071.1"/>
    </source>
</evidence>
<dbReference type="EMBL" id="QKZL01000008">
    <property type="protein sequence ID" value="PZX16071.1"/>
    <property type="molecule type" value="Genomic_DNA"/>
</dbReference>
<evidence type="ECO:0000313" key="2">
    <source>
        <dbReference type="Proteomes" id="UP000248916"/>
    </source>
</evidence>
<keyword evidence="2" id="KW-1185">Reference proteome</keyword>
<protein>
    <recommendedName>
        <fullName evidence="3">Transposase</fullName>
    </recommendedName>
</protein>